<proteinExistence type="predicted"/>
<dbReference type="Proteomes" id="UP001234297">
    <property type="component" value="Chromosome 4"/>
</dbReference>
<sequence>MSPEIVVKNRWLGFLIWQSISSTSLFFLHKTLILSLFFSSSKTSSFLLSIFSFVSFHLSLLLLSLSLFLLSSPQLDPAASAPDLARGLLRLLLKSVVARSSADLSTDDFRRRAAKSLRFLTFVILSGISGFLSVVSVCDGDGLLDAAWFFGLGLRGIVLGILFGVDYVCRKRWVLVFPIIQRPLFFSFKMGLPSSLWQALKLSSAAYLISTVLMLFLPDPFKLESTIRQLLVQQITIYLGTSVVSFCWELSHHLLQVLLTRRFIFAPSQGSAAAETNPSEPLLAALEQSTPRRVVSACLRPLEQLTSRIAEGLVGSPAEKSDLFSQQLSSPMVTHVDLRLHQAFNDFQLCAWSARTVASLTARSRGEDRFGVAQLTGCNGAVVSTLLCCLLAVEACLGKKTSPQSPHLLSPTNIRWVTVYTGRREFVGKKRDNTLHGKAYVMADFLRTSIYEIVSAFHEEMQKGAKAAILDKDWIIKSKPLYSTREILVHKLSLFLDFRPN</sequence>
<evidence type="ECO:0000313" key="1">
    <source>
        <dbReference type="EMBL" id="KAJ8618458.1"/>
    </source>
</evidence>
<dbReference type="EMBL" id="CM056812">
    <property type="protein sequence ID" value="KAJ8618458.1"/>
    <property type="molecule type" value="Genomic_DNA"/>
</dbReference>
<keyword evidence="2" id="KW-1185">Reference proteome</keyword>
<gene>
    <name evidence="1" type="ORF">MRB53_014644</name>
</gene>
<reference evidence="1 2" key="1">
    <citation type="journal article" date="2022" name="Hortic Res">
        <title>A haplotype resolved chromosomal level avocado genome allows analysis of novel avocado genes.</title>
        <authorList>
            <person name="Nath O."/>
            <person name="Fletcher S.J."/>
            <person name="Hayward A."/>
            <person name="Shaw L.M."/>
            <person name="Masouleh A.K."/>
            <person name="Furtado A."/>
            <person name="Henry R.J."/>
            <person name="Mitter N."/>
        </authorList>
    </citation>
    <scope>NUCLEOTIDE SEQUENCE [LARGE SCALE GENOMIC DNA]</scope>
    <source>
        <strain evidence="2">cv. Hass</strain>
    </source>
</reference>
<accession>A0ACC2KBF6</accession>
<comment type="caution">
    <text evidence="1">The sequence shown here is derived from an EMBL/GenBank/DDBJ whole genome shotgun (WGS) entry which is preliminary data.</text>
</comment>
<organism evidence="1 2">
    <name type="scientific">Persea americana</name>
    <name type="common">Avocado</name>
    <dbReference type="NCBI Taxonomy" id="3435"/>
    <lineage>
        <taxon>Eukaryota</taxon>
        <taxon>Viridiplantae</taxon>
        <taxon>Streptophyta</taxon>
        <taxon>Embryophyta</taxon>
        <taxon>Tracheophyta</taxon>
        <taxon>Spermatophyta</taxon>
        <taxon>Magnoliopsida</taxon>
        <taxon>Magnoliidae</taxon>
        <taxon>Laurales</taxon>
        <taxon>Lauraceae</taxon>
        <taxon>Persea</taxon>
    </lineage>
</organism>
<protein>
    <submittedName>
        <fullName evidence="1">Uncharacterized protein</fullName>
    </submittedName>
</protein>
<evidence type="ECO:0000313" key="2">
    <source>
        <dbReference type="Proteomes" id="UP001234297"/>
    </source>
</evidence>
<name>A0ACC2KBF6_PERAE</name>